<proteinExistence type="predicted"/>
<dbReference type="GO" id="GO:0016020">
    <property type="term" value="C:membrane"/>
    <property type="evidence" value="ECO:0007669"/>
    <property type="project" value="UniProtKB-SubCell"/>
</dbReference>
<feature type="transmembrane region" description="Helical" evidence="5">
    <location>
        <begin position="101"/>
        <end position="120"/>
    </location>
</feature>
<dbReference type="EMBL" id="QTUC01000001">
    <property type="protein sequence ID" value="REF36385.1"/>
    <property type="molecule type" value="Genomic_DNA"/>
</dbReference>
<comment type="subcellular location">
    <subcellularLocation>
        <location evidence="1">Membrane</location>
        <topology evidence="1">Multi-pass membrane protein</topology>
    </subcellularLocation>
</comment>
<feature type="transmembrane region" description="Helical" evidence="5">
    <location>
        <begin position="47"/>
        <end position="68"/>
    </location>
</feature>
<evidence type="ECO:0000313" key="6">
    <source>
        <dbReference type="EMBL" id="REF36385.1"/>
    </source>
</evidence>
<dbReference type="RefSeq" id="WP_115850031.1">
    <property type="nucleotide sequence ID" value="NZ_QTUC01000001.1"/>
</dbReference>
<feature type="transmembrane region" description="Helical" evidence="5">
    <location>
        <begin position="74"/>
        <end position="94"/>
    </location>
</feature>
<keyword evidence="3 5" id="KW-1133">Transmembrane helix</keyword>
<feature type="transmembrane region" description="Helical" evidence="5">
    <location>
        <begin position="6"/>
        <end position="26"/>
    </location>
</feature>
<sequence>MNLALWIVAALLAFVFLLAGVVKLAVPREKLLAVRGAGWVENYSAAAVKLIGVLEVLAAVGLVLPAVLDLAPVLVPLAAVGVILLMVGAMIVHLRRRENAHLVANAVYLALAGFVAWGRFGPESFLG</sequence>
<evidence type="ECO:0000256" key="1">
    <source>
        <dbReference type="ARBA" id="ARBA00004141"/>
    </source>
</evidence>
<evidence type="ECO:0000256" key="4">
    <source>
        <dbReference type="ARBA" id="ARBA00023136"/>
    </source>
</evidence>
<protein>
    <submittedName>
        <fullName evidence="6">DoxX-like protein</fullName>
    </submittedName>
</protein>
<keyword evidence="7" id="KW-1185">Reference proteome</keyword>
<accession>A0A3D9VBH5</accession>
<keyword evidence="2 5" id="KW-0812">Transmembrane</keyword>
<dbReference type="Proteomes" id="UP000256485">
    <property type="component" value="Unassembled WGS sequence"/>
</dbReference>
<dbReference type="AlphaFoldDB" id="A0A3D9VBH5"/>
<reference evidence="6 7" key="1">
    <citation type="submission" date="2018-08" db="EMBL/GenBank/DDBJ databases">
        <title>Sequencing the genomes of 1000 actinobacteria strains.</title>
        <authorList>
            <person name="Klenk H.-P."/>
        </authorList>
    </citation>
    <scope>NUCLEOTIDE SEQUENCE [LARGE SCALE GENOMIC DNA]</scope>
    <source>
        <strain evidence="6 7">DSM 22891</strain>
    </source>
</reference>
<dbReference type="Pfam" id="PF13564">
    <property type="entry name" value="DoxX_2"/>
    <property type="match status" value="1"/>
</dbReference>
<gene>
    <name evidence="6" type="ORF">DFJ64_1792</name>
</gene>
<keyword evidence="4 5" id="KW-0472">Membrane</keyword>
<name>A0A3D9VBH5_THECX</name>
<organism evidence="6 7">
    <name type="scientific">Thermasporomyces composti</name>
    <dbReference type="NCBI Taxonomy" id="696763"/>
    <lineage>
        <taxon>Bacteria</taxon>
        <taxon>Bacillati</taxon>
        <taxon>Actinomycetota</taxon>
        <taxon>Actinomycetes</taxon>
        <taxon>Propionibacteriales</taxon>
        <taxon>Nocardioidaceae</taxon>
        <taxon>Thermasporomyces</taxon>
    </lineage>
</organism>
<dbReference type="InterPro" id="IPR032808">
    <property type="entry name" value="DoxX"/>
</dbReference>
<evidence type="ECO:0000256" key="2">
    <source>
        <dbReference type="ARBA" id="ARBA00022692"/>
    </source>
</evidence>
<evidence type="ECO:0000313" key="7">
    <source>
        <dbReference type="Proteomes" id="UP000256485"/>
    </source>
</evidence>
<evidence type="ECO:0000256" key="5">
    <source>
        <dbReference type="SAM" id="Phobius"/>
    </source>
</evidence>
<dbReference type="OrthoDB" id="3790625at2"/>
<evidence type="ECO:0000256" key="3">
    <source>
        <dbReference type="ARBA" id="ARBA00022989"/>
    </source>
</evidence>
<comment type="caution">
    <text evidence="6">The sequence shown here is derived from an EMBL/GenBank/DDBJ whole genome shotgun (WGS) entry which is preliminary data.</text>
</comment>